<dbReference type="GO" id="GO:0030425">
    <property type="term" value="C:dendrite"/>
    <property type="evidence" value="ECO:0007669"/>
    <property type="project" value="TreeGrafter"/>
</dbReference>
<dbReference type="GO" id="GO:0008049">
    <property type="term" value="P:male courtship behavior"/>
    <property type="evidence" value="ECO:0007669"/>
    <property type="project" value="TreeGrafter"/>
</dbReference>
<name>A0A7R9G6I9_TIMSH</name>
<keyword evidence="3 8" id="KW-0812">Transmembrane</keyword>
<keyword evidence="6" id="KW-0675">Receptor</keyword>
<dbReference type="GO" id="GO:0050909">
    <property type="term" value="P:sensory perception of taste"/>
    <property type="evidence" value="ECO:0007669"/>
    <property type="project" value="InterPro"/>
</dbReference>
<feature type="transmembrane region" description="Helical" evidence="8">
    <location>
        <begin position="68"/>
        <end position="93"/>
    </location>
</feature>
<comment type="subcellular location">
    <subcellularLocation>
        <location evidence="1">Cell membrane</location>
        <topology evidence="1">Multi-pass membrane protein</topology>
    </subcellularLocation>
</comment>
<dbReference type="InterPro" id="IPR013604">
    <property type="entry name" value="7TM_chemorcpt"/>
</dbReference>
<protein>
    <recommendedName>
        <fullName evidence="10">Gustatory receptor</fullName>
    </recommendedName>
</protein>
<evidence type="ECO:0000256" key="8">
    <source>
        <dbReference type="SAM" id="Phobius"/>
    </source>
</evidence>
<dbReference type="GO" id="GO:0043025">
    <property type="term" value="C:neuronal cell body"/>
    <property type="evidence" value="ECO:0007669"/>
    <property type="project" value="TreeGrafter"/>
</dbReference>
<dbReference type="PANTHER" id="PTHR21143:SF133">
    <property type="entry name" value="GUSTATORY AND PHEROMONE RECEPTOR 32A-RELATED"/>
    <property type="match status" value="1"/>
</dbReference>
<accession>A0A7R9G6I9</accession>
<evidence type="ECO:0000313" key="9">
    <source>
        <dbReference type="EMBL" id="CAD7267280.1"/>
    </source>
</evidence>
<keyword evidence="7" id="KW-0807">Transducer</keyword>
<evidence type="ECO:0000256" key="2">
    <source>
        <dbReference type="ARBA" id="ARBA00022475"/>
    </source>
</evidence>
<evidence type="ECO:0000256" key="5">
    <source>
        <dbReference type="ARBA" id="ARBA00023136"/>
    </source>
</evidence>
<evidence type="ECO:0000256" key="7">
    <source>
        <dbReference type="ARBA" id="ARBA00023224"/>
    </source>
</evidence>
<organism evidence="9">
    <name type="scientific">Timema shepardi</name>
    <name type="common">Walking stick</name>
    <dbReference type="NCBI Taxonomy" id="629360"/>
    <lineage>
        <taxon>Eukaryota</taxon>
        <taxon>Metazoa</taxon>
        <taxon>Ecdysozoa</taxon>
        <taxon>Arthropoda</taxon>
        <taxon>Hexapoda</taxon>
        <taxon>Insecta</taxon>
        <taxon>Pterygota</taxon>
        <taxon>Neoptera</taxon>
        <taxon>Polyneoptera</taxon>
        <taxon>Phasmatodea</taxon>
        <taxon>Timematodea</taxon>
        <taxon>Timematoidea</taxon>
        <taxon>Timematidae</taxon>
        <taxon>Timema</taxon>
    </lineage>
</organism>
<dbReference type="AlphaFoldDB" id="A0A7R9G6I9"/>
<dbReference type="EMBL" id="OC008818">
    <property type="protein sequence ID" value="CAD7267280.1"/>
    <property type="molecule type" value="Genomic_DNA"/>
</dbReference>
<dbReference type="GO" id="GO:0005886">
    <property type="term" value="C:plasma membrane"/>
    <property type="evidence" value="ECO:0007669"/>
    <property type="project" value="UniProtKB-SubCell"/>
</dbReference>
<evidence type="ECO:0000256" key="3">
    <source>
        <dbReference type="ARBA" id="ARBA00022692"/>
    </source>
</evidence>
<feature type="transmembrane region" description="Helical" evidence="8">
    <location>
        <begin position="135"/>
        <end position="154"/>
    </location>
</feature>
<evidence type="ECO:0000256" key="1">
    <source>
        <dbReference type="ARBA" id="ARBA00004651"/>
    </source>
</evidence>
<reference evidence="9" key="1">
    <citation type="submission" date="2020-11" db="EMBL/GenBank/DDBJ databases">
        <authorList>
            <person name="Tran Van P."/>
        </authorList>
    </citation>
    <scope>NUCLEOTIDE SEQUENCE</scope>
</reference>
<keyword evidence="4 8" id="KW-1133">Transmembrane helix</keyword>
<keyword evidence="2" id="KW-1003">Cell membrane</keyword>
<dbReference type="GO" id="GO:0030424">
    <property type="term" value="C:axon"/>
    <property type="evidence" value="ECO:0007669"/>
    <property type="project" value="TreeGrafter"/>
</dbReference>
<sequence length="219" mass="24197">MESSSFGKPLATEHRTCDHVVLTSPQASQVSSHNNTFTMTGCVAREMANWGRKQLNGPRVFASNSDMAVVSFFPVEMTVLVAQTQFLFLVLSLRQHLSYVNSRLTGRAATRGEIHALVEHHDGVVDVARVVNAAYSLPLLLSVTSVFIMLRQFSLQLLHSKLHFTACGLFPLDYTLIYSIVGASTTYLIILVQFQMSTRTPFDDSSQLFNTTDAFDGAS</sequence>
<dbReference type="GO" id="GO:0007165">
    <property type="term" value="P:signal transduction"/>
    <property type="evidence" value="ECO:0007669"/>
    <property type="project" value="UniProtKB-KW"/>
</dbReference>
<evidence type="ECO:0000256" key="6">
    <source>
        <dbReference type="ARBA" id="ARBA00023170"/>
    </source>
</evidence>
<feature type="transmembrane region" description="Helical" evidence="8">
    <location>
        <begin position="174"/>
        <end position="192"/>
    </location>
</feature>
<dbReference type="PANTHER" id="PTHR21143">
    <property type="entry name" value="INVERTEBRATE GUSTATORY RECEPTOR"/>
    <property type="match status" value="1"/>
</dbReference>
<dbReference type="GO" id="GO:0007635">
    <property type="term" value="P:chemosensory behavior"/>
    <property type="evidence" value="ECO:0007669"/>
    <property type="project" value="TreeGrafter"/>
</dbReference>
<evidence type="ECO:0000256" key="4">
    <source>
        <dbReference type="ARBA" id="ARBA00022989"/>
    </source>
</evidence>
<keyword evidence="5 8" id="KW-0472">Membrane</keyword>
<evidence type="ECO:0008006" key="10">
    <source>
        <dbReference type="Google" id="ProtNLM"/>
    </source>
</evidence>
<dbReference type="Pfam" id="PF08395">
    <property type="entry name" value="7tm_7"/>
    <property type="match status" value="1"/>
</dbReference>
<proteinExistence type="predicted"/>
<gene>
    <name evidence="9" type="ORF">TSIB3V08_LOCUS11294</name>
</gene>